<reference evidence="3 4" key="1">
    <citation type="journal article" date="2014" name="BMC Genomics">
        <title>Comparative genomics of the major fungal agents of human and animal Sporotrichosis: Sporothrix schenckii and Sporothrix brasiliensis.</title>
        <authorList>
            <person name="Teixeira M.M."/>
            <person name="de Almeida L.G."/>
            <person name="Kubitschek-Barreira P."/>
            <person name="Alves F.L."/>
            <person name="Kioshima E.S."/>
            <person name="Abadio A.K."/>
            <person name="Fernandes L."/>
            <person name="Derengowski L.S."/>
            <person name="Ferreira K.S."/>
            <person name="Souza R.C."/>
            <person name="Ruiz J.C."/>
            <person name="de Andrade N.C."/>
            <person name="Paes H.C."/>
            <person name="Nicola A.M."/>
            <person name="Albuquerque P."/>
            <person name="Gerber A.L."/>
            <person name="Martins V.P."/>
            <person name="Peconick L.D."/>
            <person name="Neto A.V."/>
            <person name="Chaucanez C.B."/>
            <person name="Silva P.A."/>
            <person name="Cunha O.L."/>
            <person name="de Oliveira F.F."/>
            <person name="dos Santos T.C."/>
            <person name="Barros A.L."/>
            <person name="Soares M.A."/>
            <person name="de Oliveira L.M."/>
            <person name="Marini M.M."/>
            <person name="Villalobos-Duno H."/>
            <person name="Cunha M.M."/>
            <person name="de Hoog S."/>
            <person name="da Silveira J.F."/>
            <person name="Henrissat B."/>
            <person name="Nino-Vega G.A."/>
            <person name="Cisalpino P.S."/>
            <person name="Mora-Montes H.M."/>
            <person name="Almeida S.R."/>
            <person name="Stajich J.E."/>
            <person name="Lopes-Bezerra L.M."/>
            <person name="Vasconcelos A.T."/>
            <person name="Felipe M.S."/>
        </authorList>
    </citation>
    <scope>NUCLEOTIDE SEQUENCE [LARGE SCALE GENOMIC DNA]</scope>
    <source>
        <strain evidence="3 4">1099-18</strain>
    </source>
</reference>
<accession>A0A0F2M625</accession>
<dbReference type="AlphaFoldDB" id="A0A0F2M625"/>
<feature type="transmembrane region" description="Helical" evidence="2">
    <location>
        <begin position="81"/>
        <end position="101"/>
    </location>
</feature>
<feature type="transmembrane region" description="Helical" evidence="2">
    <location>
        <begin position="6"/>
        <end position="27"/>
    </location>
</feature>
<keyword evidence="2" id="KW-0472">Membrane</keyword>
<sequence>MPTSGLFGSTEAVIDFLWDITFLFFVIRLSFVYAVLSAAASAAVACLAHAAILPFVAARQNVGVGALVHKVLGTSSTTKTALVVLVSAVLFSVVGLCGRFMMGYAKIPQLRGFRIPIGVAAAVYVGLGWLAASEFVPACRGKTATTTPKGHGVVPADNALTLASFCQSTRLRVGGIASNTSVSACTIVGLVFVAAVALVPWLSMVLLERPNRRYGRHRRTSSNIGWLRAMSPSPSAIPVNEKSLSSPPEPSTSTDDSEDPASPKKTSTTRVTRTPKKRYSLRNTTTRRTT</sequence>
<feature type="region of interest" description="Disordered" evidence="1">
    <location>
        <begin position="225"/>
        <end position="290"/>
    </location>
</feature>
<organism evidence="3 4">
    <name type="scientific">Sporothrix schenckii 1099-18</name>
    <dbReference type="NCBI Taxonomy" id="1397361"/>
    <lineage>
        <taxon>Eukaryota</taxon>
        <taxon>Fungi</taxon>
        <taxon>Dikarya</taxon>
        <taxon>Ascomycota</taxon>
        <taxon>Pezizomycotina</taxon>
        <taxon>Sordariomycetes</taxon>
        <taxon>Sordariomycetidae</taxon>
        <taxon>Ophiostomatales</taxon>
        <taxon>Ophiostomataceae</taxon>
        <taxon>Sporothrix</taxon>
    </lineage>
</organism>
<evidence type="ECO:0000256" key="1">
    <source>
        <dbReference type="SAM" id="MobiDB-lite"/>
    </source>
</evidence>
<dbReference type="RefSeq" id="XP_016587215.1">
    <property type="nucleotide sequence ID" value="XM_016736243.1"/>
</dbReference>
<dbReference type="KEGG" id="ssck:SPSK_09671"/>
<protein>
    <submittedName>
        <fullName evidence="3">Uncharacterized protein</fullName>
    </submittedName>
</protein>
<feature type="transmembrane region" description="Helical" evidence="2">
    <location>
        <begin position="34"/>
        <end position="57"/>
    </location>
</feature>
<dbReference type="VEuPathDB" id="FungiDB:SPSK_09671"/>
<keyword evidence="2" id="KW-0812">Transmembrane</keyword>
<evidence type="ECO:0000313" key="4">
    <source>
        <dbReference type="Proteomes" id="UP000033710"/>
    </source>
</evidence>
<evidence type="ECO:0000313" key="3">
    <source>
        <dbReference type="EMBL" id="KJR84539.1"/>
    </source>
</evidence>
<reference evidence="3 4" key="2">
    <citation type="journal article" date="2015" name="Eukaryot. Cell">
        <title>Asexual propagation of a virulent clone complex in a human and feline outbreak of sporotrichosis.</title>
        <authorList>
            <person name="Teixeira Mde M."/>
            <person name="Rodrigues A.M."/>
            <person name="Tsui C.K."/>
            <person name="de Almeida L.G."/>
            <person name="Van Diepeningen A.D."/>
            <person name="van den Ende B.G."/>
            <person name="Fernandes G.F."/>
            <person name="Kano R."/>
            <person name="Hamelin R.C."/>
            <person name="Lopes-Bezerra L.M."/>
            <person name="Vasconcelos A.T."/>
            <person name="de Hoog S."/>
            <person name="de Camargo Z.P."/>
            <person name="Felipe M.S."/>
        </authorList>
    </citation>
    <scope>NUCLEOTIDE SEQUENCE [LARGE SCALE GENOMIC DNA]</scope>
    <source>
        <strain evidence="3 4">1099-18</strain>
    </source>
</reference>
<comment type="caution">
    <text evidence="3">The sequence shown here is derived from an EMBL/GenBank/DDBJ whole genome shotgun (WGS) entry which is preliminary data.</text>
</comment>
<gene>
    <name evidence="3" type="ORF">SPSK_09671</name>
</gene>
<dbReference type="GeneID" id="27671520"/>
<dbReference type="Proteomes" id="UP000033710">
    <property type="component" value="Unassembled WGS sequence"/>
</dbReference>
<proteinExistence type="predicted"/>
<dbReference type="EMBL" id="AXCR01000007">
    <property type="protein sequence ID" value="KJR84539.1"/>
    <property type="molecule type" value="Genomic_DNA"/>
</dbReference>
<evidence type="ECO:0000256" key="2">
    <source>
        <dbReference type="SAM" id="Phobius"/>
    </source>
</evidence>
<feature type="transmembrane region" description="Helical" evidence="2">
    <location>
        <begin position="181"/>
        <end position="207"/>
    </location>
</feature>
<feature type="transmembrane region" description="Helical" evidence="2">
    <location>
        <begin position="113"/>
        <end position="132"/>
    </location>
</feature>
<name>A0A0F2M625_SPOSC</name>
<feature type="compositionally biased region" description="Polar residues" evidence="1">
    <location>
        <begin position="281"/>
        <end position="290"/>
    </location>
</feature>
<keyword evidence="2" id="KW-1133">Transmembrane helix</keyword>